<name>A0A4R6Y8C5_9BURK</name>
<accession>A0A4R6Y8C5</accession>
<evidence type="ECO:0000313" key="2">
    <source>
        <dbReference type="Proteomes" id="UP000294480"/>
    </source>
</evidence>
<proteinExistence type="predicted"/>
<sequence length="110" mass="12356">MSTTSTNNELIIRGMTQDGKQFRPSDWAERLCGVMKCFEDDNSHYGHLTYSHYVRPISIQGIKCVVVNTDLESELPVAYKFFLDFAESNHLQTIDARADQTSSDGVSFGA</sequence>
<dbReference type="RefSeq" id="WP_133619703.1">
    <property type="nucleotide sequence ID" value="NZ_SNZE01000008.1"/>
</dbReference>
<dbReference type="Pfam" id="PF12112">
    <property type="entry name" value="DUF3579"/>
    <property type="match status" value="1"/>
</dbReference>
<evidence type="ECO:0000313" key="1">
    <source>
        <dbReference type="EMBL" id="TDR31655.1"/>
    </source>
</evidence>
<gene>
    <name evidence="1" type="ORF">DFR44_10838</name>
</gene>
<keyword evidence="2" id="KW-1185">Reference proteome</keyword>
<comment type="caution">
    <text evidence="1">The sequence shown here is derived from an EMBL/GenBank/DDBJ whole genome shotgun (WGS) entry which is preliminary data.</text>
</comment>
<organism evidence="1 2">
    <name type="scientific">Hydromonas duriensis</name>
    <dbReference type="NCBI Taxonomy" id="1527608"/>
    <lineage>
        <taxon>Bacteria</taxon>
        <taxon>Pseudomonadati</taxon>
        <taxon>Pseudomonadota</taxon>
        <taxon>Betaproteobacteria</taxon>
        <taxon>Burkholderiales</taxon>
        <taxon>Burkholderiaceae</taxon>
        <taxon>Hydromonas</taxon>
    </lineage>
</organism>
<protein>
    <submittedName>
        <fullName evidence="1">Uncharacterized protein DUF3579</fullName>
    </submittedName>
</protein>
<reference evidence="1 2" key="1">
    <citation type="submission" date="2019-03" db="EMBL/GenBank/DDBJ databases">
        <title>Genomic Encyclopedia of Type Strains, Phase IV (KMG-IV): sequencing the most valuable type-strain genomes for metagenomic binning, comparative biology and taxonomic classification.</title>
        <authorList>
            <person name="Goeker M."/>
        </authorList>
    </citation>
    <scope>NUCLEOTIDE SEQUENCE [LARGE SCALE GENOMIC DNA]</scope>
    <source>
        <strain evidence="1 2">DSM 102852</strain>
    </source>
</reference>
<dbReference type="InterPro" id="IPR021969">
    <property type="entry name" value="DUF3579"/>
</dbReference>
<dbReference type="OrthoDB" id="9814727at2"/>
<dbReference type="Proteomes" id="UP000294480">
    <property type="component" value="Unassembled WGS sequence"/>
</dbReference>
<dbReference type="EMBL" id="SNZE01000008">
    <property type="protein sequence ID" value="TDR31655.1"/>
    <property type="molecule type" value="Genomic_DNA"/>
</dbReference>
<dbReference type="Gene3D" id="3.30.70.2340">
    <property type="entry name" value="Uncharacterised protein PF12112 family, DUF3579"/>
    <property type="match status" value="1"/>
</dbReference>
<dbReference type="AlphaFoldDB" id="A0A4R6Y8C5"/>